<dbReference type="Proteomes" id="UP000681722">
    <property type="component" value="Unassembled WGS sequence"/>
</dbReference>
<gene>
    <name evidence="1" type="ORF">GPM918_LOCUS42001</name>
    <name evidence="2" type="ORF">SRO942_LOCUS43160</name>
</gene>
<proteinExistence type="predicted"/>
<dbReference type="EMBL" id="CAJNOQ010034428">
    <property type="protein sequence ID" value="CAF1594779.1"/>
    <property type="molecule type" value="Genomic_DNA"/>
</dbReference>
<name>A0A816AF14_9BILA</name>
<dbReference type="Proteomes" id="UP000663829">
    <property type="component" value="Unassembled WGS sequence"/>
</dbReference>
<sequence>GGDIMNFVYVMGLAGFSYNHPRVWCTAHKDDLKQADLTSCYDTGKKARSLFEQKMCLKDPEAKRKKISENPLGYKCAPVFDDLFELSDYVIDTLYMKLRIYDYILDGILTRASQQKKYDVAHVIEMEEKIQILNKYLNEKKIGKRVWFNFAEDNKYGGKDKDNTVIQLNLFFLDYCLV</sequence>
<dbReference type="AlphaFoldDB" id="A0A816AF14"/>
<evidence type="ECO:0000313" key="3">
    <source>
        <dbReference type="Proteomes" id="UP000663829"/>
    </source>
</evidence>
<protein>
    <submittedName>
        <fullName evidence="1">Uncharacterized protein</fullName>
    </submittedName>
</protein>
<dbReference type="EMBL" id="CAJOBC010100685">
    <property type="protein sequence ID" value="CAF4468829.1"/>
    <property type="molecule type" value="Genomic_DNA"/>
</dbReference>
<keyword evidence="3" id="KW-1185">Reference proteome</keyword>
<reference evidence="1" key="1">
    <citation type="submission" date="2021-02" db="EMBL/GenBank/DDBJ databases">
        <authorList>
            <person name="Nowell W R."/>
        </authorList>
    </citation>
    <scope>NUCLEOTIDE SEQUENCE</scope>
</reference>
<evidence type="ECO:0000313" key="2">
    <source>
        <dbReference type="EMBL" id="CAF4468829.1"/>
    </source>
</evidence>
<evidence type="ECO:0000313" key="1">
    <source>
        <dbReference type="EMBL" id="CAF1594779.1"/>
    </source>
</evidence>
<accession>A0A816AF14</accession>
<organism evidence="1 3">
    <name type="scientific">Didymodactylos carnosus</name>
    <dbReference type="NCBI Taxonomy" id="1234261"/>
    <lineage>
        <taxon>Eukaryota</taxon>
        <taxon>Metazoa</taxon>
        <taxon>Spiralia</taxon>
        <taxon>Gnathifera</taxon>
        <taxon>Rotifera</taxon>
        <taxon>Eurotatoria</taxon>
        <taxon>Bdelloidea</taxon>
        <taxon>Philodinida</taxon>
        <taxon>Philodinidae</taxon>
        <taxon>Didymodactylos</taxon>
    </lineage>
</organism>
<comment type="caution">
    <text evidence="1">The sequence shown here is derived from an EMBL/GenBank/DDBJ whole genome shotgun (WGS) entry which is preliminary data.</text>
</comment>
<feature type="non-terminal residue" evidence="1">
    <location>
        <position position="1"/>
    </location>
</feature>